<feature type="compositionally biased region" description="Basic and acidic residues" evidence="1">
    <location>
        <begin position="11"/>
        <end position="27"/>
    </location>
</feature>
<name>A0A9D1W1F2_9FIRM</name>
<reference evidence="2" key="2">
    <citation type="submission" date="2021-04" db="EMBL/GenBank/DDBJ databases">
        <authorList>
            <person name="Gilroy R."/>
        </authorList>
    </citation>
    <scope>NUCLEOTIDE SEQUENCE</scope>
    <source>
        <strain evidence="2">2189</strain>
    </source>
</reference>
<evidence type="ECO:0000313" key="2">
    <source>
        <dbReference type="EMBL" id="HIX50428.1"/>
    </source>
</evidence>
<sequence length="272" mass="27091">MGTAKENIGAAHDRCAAGQKERAGRVRPEMYESAPLGKFKSVDALLQAYNSLQAEFTRRSRRLRELEGKLAENAATAPAGGDEETAPVEKALGAAGQAENAFAPVAGTGGTAAPAGGETPAEDAPAEEAGKQAAARESACGQCGADMASAAREGACGQCGADMASAARDAGMAGLEQGEAAVPGGAARHAAGAQGGPESGGAREGGTTEKAQGAVPVSAIEEAVERAVRRAAASMPYLMPGGSAFAAAPPRRIGSIEEAGRLARDMMGRGSR</sequence>
<feature type="compositionally biased region" description="Low complexity" evidence="1">
    <location>
        <begin position="180"/>
        <end position="192"/>
    </location>
</feature>
<dbReference type="EMBL" id="DXEW01000020">
    <property type="protein sequence ID" value="HIX50428.1"/>
    <property type="molecule type" value="Genomic_DNA"/>
</dbReference>
<feature type="region of interest" description="Disordered" evidence="1">
    <location>
        <begin position="1"/>
        <end position="27"/>
    </location>
</feature>
<dbReference type="AlphaFoldDB" id="A0A9D1W1F2"/>
<gene>
    <name evidence="2" type="ORF">H9851_04025</name>
</gene>
<organism evidence="2 3">
    <name type="scientific">Candidatus Borkfalkia faecavium</name>
    <dbReference type="NCBI Taxonomy" id="2838508"/>
    <lineage>
        <taxon>Bacteria</taxon>
        <taxon>Bacillati</taxon>
        <taxon>Bacillota</taxon>
        <taxon>Clostridia</taxon>
        <taxon>Christensenellales</taxon>
        <taxon>Christensenellaceae</taxon>
        <taxon>Candidatus Borkfalkia</taxon>
    </lineage>
</organism>
<feature type="region of interest" description="Disordered" evidence="1">
    <location>
        <begin position="67"/>
        <end position="133"/>
    </location>
</feature>
<comment type="caution">
    <text evidence="2">The sequence shown here is derived from an EMBL/GenBank/DDBJ whole genome shotgun (WGS) entry which is preliminary data.</text>
</comment>
<proteinExistence type="predicted"/>
<protein>
    <submittedName>
        <fullName evidence="2">Uncharacterized protein</fullName>
    </submittedName>
</protein>
<reference evidence="2" key="1">
    <citation type="journal article" date="2021" name="PeerJ">
        <title>Extensive microbial diversity within the chicken gut microbiome revealed by metagenomics and culture.</title>
        <authorList>
            <person name="Gilroy R."/>
            <person name="Ravi A."/>
            <person name="Getino M."/>
            <person name="Pursley I."/>
            <person name="Horton D.L."/>
            <person name="Alikhan N.F."/>
            <person name="Baker D."/>
            <person name="Gharbi K."/>
            <person name="Hall N."/>
            <person name="Watson M."/>
            <person name="Adriaenssens E.M."/>
            <person name="Foster-Nyarko E."/>
            <person name="Jarju S."/>
            <person name="Secka A."/>
            <person name="Antonio M."/>
            <person name="Oren A."/>
            <person name="Chaudhuri R.R."/>
            <person name="La Ragione R."/>
            <person name="Hildebrand F."/>
            <person name="Pallen M.J."/>
        </authorList>
    </citation>
    <scope>NUCLEOTIDE SEQUENCE</scope>
    <source>
        <strain evidence="2">2189</strain>
    </source>
</reference>
<accession>A0A9D1W1F2</accession>
<dbReference type="Proteomes" id="UP000886847">
    <property type="component" value="Unassembled WGS sequence"/>
</dbReference>
<feature type="region of interest" description="Disordered" evidence="1">
    <location>
        <begin position="180"/>
        <end position="217"/>
    </location>
</feature>
<evidence type="ECO:0000256" key="1">
    <source>
        <dbReference type="SAM" id="MobiDB-lite"/>
    </source>
</evidence>
<feature type="compositionally biased region" description="Low complexity" evidence="1">
    <location>
        <begin position="101"/>
        <end position="119"/>
    </location>
</feature>
<evidence type="ECO:0000313" key="3">
    <source>
        <dbReference type="Proteomes" id="UP000886847"/>
    </source>
</evidence>
<feature type="compositionally biased region" description="Gly residues" evidence="1">
    <location>
        <begin position="193"/>
        <end position="204"/>
    </location>
</feature>